<reference evidence="2 3" key="1">
    <citation type="journal article" date="2005" name="PLoS Biol.">
        <title>The genomes of Oryza sativa: a history of duplications.</title>
        <authorList>
            <person name="Yu J."/>
            <person name="Wang J."/>
            <person name="Lin W."/>
            <person name="Li S."/>
            <person name="Li H."/>
            <person name="Zhou J."/>
            <person name="Ni P."/>
            <person name="Dong W."/>
            <person name="Hu S."/>
            <person name="Zeng C."/>
            <person name="Zhang J."/>
            <person name="Zhang Y."/>
            <person name="Li R."/>
            <person name="Xu Z."/>
            <person name="Li S."/>
            <person name="Li X."/>
            <person name="Zheng H."/>
            <person name="Cong L."/>
            <person name="Lin L."/>
            <person name="Yin J."/>
            <person name="Geng J."/>
            <person name="Li G."/>
            <person name="Shi J."/>
            <person name="Liu J."/>
            <person name="Lv H."/>
            <person name="Li J."/>
            <person name="Wang J."/>
            <person name="Deng Y."/>
            <person name="Ran L."/>
            <person name="Shi X."/>
            <person name="Wang X."/>
            <person name="Wu Q."/>
            <person name="Li C."/>
            <person name="Ren X."/>
            <person name="Wang J."/>
            <person name="Wang X."/>
            <person name="Li D."/>
            <person name="Liu D."/>
            <person name="Zhang X."/>
            <person name="Ji Z."/>
            <person name="Zhao W."/>
            <person name="Sun Y."/>
            <person name="Zhang Z."/>
            <person name="Bao J."/>
            <person name="Han Y."/>
            <person name="Dong L."/>
            <person name="Ji J."/>
            <person name="Chen P."/>
            <person name="Wu S."/>
            <person name="Liu J."/>
            <person name="Xiao Y."/>
            <person name="Bu D."/>
            <person name="Tan J."/>
            <person name="Yang L."/>
            <person name="Ye C."/>
            <person name="Zhang J."/>
            <person name="Xu J."/>
            <person name="Zhou Y."/>
            <person name="Yu Y."/>
            <person name="Zhang B."/>
            <person name="Zhuang S."/>
            <person name="Wei H."/>
            <person name="Liu B."/>
            <person name="Lei M."/>
            <person name="Yu H."/>
            <person name="Li Y."/>
            <person name="Xu H."/>
            <person name="Wei S."/>
            <person name="He X."/>
            <person name="Fang L."/>
            <person name="Zhang Z."/>
            <person name="Zhang Y."/>
            <person name="Huang X."/>
            <person name="Su Z."/>
            <person name="Tong W."/>
            <person name="Li J."/>
            <person name="Tong Z."/>
            <person name="Li S."/>
            <person name="Ye J."/>
            <person name="Wang L."/>
            <person name="Fang L."/>
            <person name="Lei T."/>
            <person name="Chen C."/>
            <person name="Chen H."/>
            <person name="Xu Z."/>
            <person name="Li H."/>
            <person name="Huang H."/>
            <person name="Zhang F."/>
            <person name="Xu H."/>
            <person name="Li N."/>
            <person name="Zhao C."/>
            <person name="Li S."/>
            <person name="Dong L."/>
            <person name="Huang Y."/>
            <person name="Li L."/>
            <person name="Xi Y."/>
            <person name="Qi Q."/>
            <person name="Li W."/>
            <person name="Zhang B."/>
            <person name="Hu W."/>
            <person name="Zhang Y."/>
            <person name="Tian X."/>
            <person name="Jiao Y."/>
            <person name="Liang X."/>
            <person name="Jin J."/>
            <person name="Gao L."/>
            <person name="Zheng W."/>
            <person name="Hao B."/>
            <person name="Liu S."/>
            <person name="Wang W."/>
            <person name="Yuan L."/>
            <person name="Cao M."/>
            <person name="McDermott J."/>
            <person name="Samudrala R."/>
            <person name="Wang J."/>
            <person name="Wong G.K."/>
            <person name="Yang H."/>
        </authorList>
    </citation>
    <scope>NUCLEOTIDE SEQUENCE [LARGE SCALE GENOMIC DNA]</scope>
    <source>
        <strain evidence="3">cv. 93-11</strain>
    </source>
</reference>
<dbReference type="EMBL" id="CM000134">
    <property type="protein sequence ID" value="EAZ08145.1"/>
    <property type="molecule type" value="Genomic_DNA"/>
</dbReference>
<dbReference type="AlphaFoldDB" id="A2YYI4"/>
<dbReference type="HOGENOM" id="CLU_2744496_0_0_1"/>
<evidence type="ECO:0000313" key="3">
    <source>
        <dbReference type="Proteomes" id="UP000007015"/>
    </source>
</evidence>
<accession>A2YYI4</accession>
<evidence type="ECO:0000256" key="1">
    <source>
        <dbReference type="SAM" id="MobiDB-lite"/>
    </source>
</evidence>
<proteinExistence type="predicted"/>
<dbReference type="Gramene" id="BGIOSGA030291-TA">
    <property type="protein sequence ID" value="BGIOSGA030291-PA"/>
    <property type="gene ID" value="BGIOSGA030291"/>
</dbReference>
<sequence length="71" mass="7012">MAAATASGKPLVAFPWRSRALRCRALLAAVTGQEPIVASLGMGEGGGGRSQRGFVAAESSHASEQSGGGIG</sequence>
<keyword evidence="3" id="KW-1185">Reference proteome</keyword>
<evidence type="ECO:0000313" key="2">
    <source>
        <dbReference type="EMBL" id="EAZ08145.1"/>
    </source>
</evidence>
<feature type="region of interest" description="Disordered" evidence="1">
    <location>
        <begin position="41"/>
        <end position="71"/>
    </location>
</feature>
<protein>
    <submittedName>
        <fullName evidence="2">Uncharacterized protein</fullName>
    </submittedName>
</protein>
<gene>
    <name evidence="2" type="ORF">OsI_30409</name>
</gene>
<dbReference type="Proteomes" id="UP000007015">
    <property type="component" value="Chromosome 9"/>
</dbReference>
<name>A2YYI4_ORYSI</name>
<organism evidence="2 3">
    <name type="scientific">Oryza sativa subsp. indica</name>
    <name type="common">Rice</name>
    <dbReference type="NCBI Taxonomy" id="39946"/>
    <lineage>
        <taxon>Eukaryota</taxon>
        <taxon>Viridiplantae</taxon>
        <taxon>Streptophyta</taxon>
        <taxon>Embryophyta</taxon>
        <taxon>Tracheophyta</taxon>
        <taxon>Spermatophyta</taxon>
        <taxon>Magnoliopsida</taxon>
        <taxon>Liliopsida</taxon>
        <taxon>Poales</taxon>
        <taxon>Poaceae</taxon>
        <taxon>BOP clade</taxon>
        <taxon>Oryzoideae</taxon>
        <taxon>Oryzeae</taxon>
        <taxon>Oryzinae</taxon>
        <taxon>Oryza</taxon>
        <taxon>Oryza sativa</taxon>
    </lineage>
</organism>